<sequence>MRILLNKSKLIITLLLLTSFFSYGQTPSAGRSSEDLALEYMEAYGNWDFDKMKTFYDDNIRFQDPTATEAFKSAFETVGKEKVYTMFKGVYQAFENNKPPYISINVDKIFSSGSFVVVNSTYQSVLPNVWYKNSNTEKIMVSIPILTILQIKNGKIVSHKDYADYDTWNKQIQAQLTKK</sequence>
<dbReference type="Gene3D" id="3.10.450.50">
    <property type="match status" value="1"/>
</dbReference>
<feature type="domain" description="SnoaL-like" evidence="2">
    <location>
        <begin position="39"/>
        <end position="159"/>
    </location>
</feature>
<dbReference type="OrthoDB" id="1360611at2"/>
<protein>
    <submittedName>
        <fullName evidence="3">Ester cyclase</fullName>
    </submittedName>
</protein>
<accession>A0A4U0F073</accession>
<evidence type="ECO:0000259" key="2">
    <source>
        <dbReference type="Pfam" id="PF12680"/>
    </source>
</evidence>
<dbReference type="InterPro" id="IPR037401">
    <property type="entry name" value="SnoaL-like"/>
</dbReference>
<comment type="caution">
    <text evidence="3">The sequence shown here is derived from an EMBL/GenBank/DDBJ whole genome shotgun (WGS) entry which is preliminary data.</text>
</comment>
<keyword evidence="4" id="KW-1185">Reference proteome</keyword>
<dbReference type="SUPFAM" id="SSF54427">
    <property type="entry name" value="NTF2-like"/>
    <property type="match status" value="1"/>
</dbReference>
<dbReference type="EMBL" id="SUPL01000001">
    <property type="protein sequence ID" value="TJY37785.1"/>
    <property type="molecule type" value="Genomic_DNA"/>
</dbReference>
<evidence type="ECO:0000313" key="4">
    <source>
        <dbReference type="Proteomes" id="UP000307657"/>
    </source>
</evidence>
<dbReference type="AlphaFoldDB" id="A0A4U0F073"/>
<feature type="signal peptide" evidence="1">
    <location>
        <begin position="1"/>
        <end position="24"/>
    </location>
</feature>
<dbReference type="Proteomes" id="UP000307657">
    <property type="component" value="Unassembled WGS sequence"/>
</dbReference>
<organism evidence="3 4">
    <name type="scientific">Pontimicrobium aquaticum</name>
    <dbReference type="NCBI Taxonomy" id="2565367"/>
    <lineage>
        <taxon>Bacteria</taxon>
        <taxon>Pseudomonadati</taxon>
        <taxon>Bacteroidota</taxon>
        <taxon>Flavobacteriia</taxon>
        <taxon>Flavobacteriales</taxon>
        <taxon>Flavobacteriaceae</taxon>
        <taxon>Pontimicrobium</taxon>
    </lineage>
</organism>
<gene>
    <name evidence="3" type="ORF">E5167_00595</name>
</gene>
<dbReference type="InterPro" id="IPR032710">
    <property type="entry name" value="NTF2-like_dom_sf"/>
</dbReference>
<evidence type="ECO:0000256" key="1">
    <source>
        <dbReference type="SAM" id="SignalP"/>
    </source>
</evidence>
<reference evidence="3 4" key="1">
    <citation type="submission" date="2019-04" db="EMBL/GenBank/DDBJ databases">
        <title>Lacinutrix sp. nov., isolated from marine water.</title>
        <authorList>
            <person name="Kim W."/>
        </authorList>
    </citation>
    <scope>NUCLEOTIDE SEQUENCE [LARGE SCALE GENOMIC DNA]</scope>
    <source>
        <strain evidence="3 4">CAU 1491</strain>
    </source>
</reference>
<evidence type="ECO:0000313" key="3">
    <source>
        <dbReference type="EMBL" id="TJY37785.1"/>
    </source>
</evidence>
<name>A0A4U0F073_9FLAO</name>
<feature type="chain" id="PRO_5020930090" evidence="1">
    <location>
        <begin position="25"/>
        <end position="179"/>
    </location>
</feature>
<keyword evidence="1" id="KW-0732">Signal</keyword>
<dbReference type="RefSeq" id="WP_136839971.1">
    <property type="nucleotide sequence ID" value="NZ_SUPL01000001.1"/>
</dbReference>
<dbReference type="Pfam" id="PF12680">
    <property type="entry name" value="SnoaL_2"/>
    <property type="match status" value="1"/>
</dbReference>
<proteinExistence type="predicted"/>